<dbReference type="OrthoDB" id="6193797at2"/>
<protein>
    <submittedName>
        <fullName evidence="2">Uncharacterized protein</fullName>
    </submittedName>
</protein>
<dbReference type="Gene3D" id="3.40.50.2000">
    <property type="entry name" value="Glycogen Phosphorylase B"/>
    <property type="match status" value="1"/>
</dbReference>
<dbReference type="SUPFAM" id="SSF53756">
    <property type="entry name" value="UDP-Glycosyltransferase/glycogen phosphorylase"/>
    <property type="match status" value="1"/>
</dbReference>
<comment type="caution">
    <text evidence="2">The sequence shown here is derived from an EMBL/GenBank/DDBJ whole genome shotgun (WGS) entry which is preliminary data.</text>
</comment>
<dbReference type="PROSITE" id="PS50005">
    <property type="entry name" value="TPR"/>
    <property type="match status" value="1"/>
</dbReference>
<accession>A0A512H3N8</accession>
<dbReference type="InterPro" id="IPR011990">
    <property type="entry name" value="TPR-like_helical_dom_sf"/>
</dbReference>
<reference evidence="2 3" key="1">
    <citation type="submission" date="2019-07" db="EMBL/GenBank/DDBJ databases">
        <title>Whole genome shotgun sequence of Rhodospirillum oryzae NBRC 107573.</title>
        <authorList>
            <person name="Hosoyama A."/>
            <person name="Uohara A."/>
            <person name="Ohji S."/>
            <person name="Ichikawa N."/>
        </authorList>
    </citation>
    <scope>NUCLEOTIDE SEQUENCE [LARGE SCALE GENOMIC DNA]</scope>
    <source>
        <strain evidence="2 3">NBRC 107573</strain>
    </source>
</reference>
<dbReference type="RefSeq" id="WP_147162143.1">
    <property type="nucleotide sequence ID" value="NZ_BJZO01000003.1"/>
</dbReference>
<dbReference type="Proteomes" id="UP000321567">
    <property type="component" value="Unassembled WGS sequence"/>
</dbReference>
<keyword evidence="1" id="KW-0802">TPR repeat</keyword>
<dbReference type="InterPro" id="IPR002201">
    <property type="entry name" value="Glyco_trans_9"/>
</dbReference>
<sequence length="397" mass="42293">MGDPPNTTDALNARARQLAREGLLDAAARVFRQVVLLDPACPAARSNLGAVALRQGDPVRADREFSRALCLDPAFADARYNRGVAKLLSGDLAGGYPEYRARWAAWNKSRPFPGLPEWTGERLALPVLLFTEQGIGDAVHFARYVAPVRERAGAVVLACSPALGSLLATVPGLDALIPLGVTPPAAGACLPLMDTAGVLGLGPADGAPVPYLSADPVREQAWARRLDALVPGGFRVGVAWRGNPAHALDRERSLAPAALAGLARVPGVTLIALHPDLRPDERRTLEDLGIAMVPPDADWRDHAFAGLAGLMASLDLVISVDTAFAHVAGALGRPVWVLLPAVPDWRWGLHGESTPWYPTMRLFRQETPGGWGTVLDSVSRRLTWRAGGRGSERTRPA</sequence>
<evidence type="ECO:0000313" key="3">
    <source>
        <dbReference type="Proteomes" id="UP000321567"/>
    </source>
</evidence>
<dbReference type="GO" id="GO:0016757">
    <property type="term" value="F:glycosyltransferase activity"/>
    <property type="evidence" value="ECO:0007669"/>
    <property type="project" value="InterPro"/>
</dbReference>
<name>A0A512H3N8_9PROT</name>
<dbReference type="SUPFAM" id="SSF48452">
    <property type="entry name" value="TPR-like"/>
    <property type="match status" value="1"/>
</dbReference>
<dbReference type="AlphaFoldDB" id="A0A512H3N8"/>
<dbReference type="Gene3D" id="1.25.40.10">
    <property type="entry name" value="Tetratricopeptide repeat domain"/>
    <property type="match status" value="1"/>
</dbReference>
<dbReference type="EMBL" id="BJZO01000003">
    <property type="protein sequence ID" value="GEO80075.1"/>
    <property type="molecule type" value="Genomic_DNA"/>
</dbReference>
<organism evidence="2 3">
    <name type="scientific">Pararhodospirillum oryzae</name>
    <dbReference type="NCBI Taxonomy" id="478448"/>
    <lineage>
        <taxon>Bacteria</taxon>
        <taxon>Pseudomonadati</taxon>
        <taxon>Pseudomonadota</taxon>
        <taxon>Alphaproteobacteria</taxon>
        <taxon>Rhodospirillales</taxon>
        <taxon>Rhodospirillaceae</taxon>
        <taxon>Pararhodospirillum</taxon>
    </lineage>
</organism>
<keyword evidence="3" id="KW-1185">Reference proteome</keyword>
<dbReference type="Pfam" id="PF01075">
    <property type="entry name" value="Glyco_transf_9"/>
    <property type="match status" value="1"/>
</dbReference>
<evidence type="ECO:0000313" key="2">
    <source>
        <dbReference type="EMBL" id="GEO80075.1"/>
    </source>
</evidence>
<feature type="repeat" description="TPR" evidence="1">
    <location>
        <begin position="42"/>
        <end position="75"/>
    </location>
</feature>
<dbReference type="InterPro" id="IPR019734">
    <property type="entry name" value="TPR_rpt"/>
</dbReference>
<proteinExistence type="predicted"/>
<gene>
    <name evidence="2" type="ORF">ROR02_02060</name>
</gene>
<evidence type="ECO:0000256" key="1">
    <source>
        <dbReference type="PROSITE-ProRule" id="PRU00339"/>
    </source>
</evidence>